<sequence>MEINEQSRTPERRTHDVLNRLERERDIWVASAAADGVPYLVPLWFVWHGQAVWLSTRATNPTGRNLRNGGRTRLALADTQDVVLIDGVVKAFAAHEVAEAAAGTFGKKYGWDPRKEDVPYAFFEVRPRTIQAWHVEREFPGRILMREGVWVA</sequence>
<name>A0A4R4VJV9_9ACTN</name>
<proteinExistence type="predicted"/>
<reference evidence="3 4" key="1">
    <citation type="submission" date="2019-03" db="EMBL/GenBank/DDBJ databases">
        <title>Draft genome sequences of novel Actinobacteria.</title>
        <authorList>
            <person name="Sahin N."/>
            <person name="Ay H."/>
            <person name="Saygin H."/>
        </authorList>
    </citation>
    <scope>NUCLEOTIDE SEQUENCE [LARGE SCALE GENOMIC DNA]</scope>
    <source>
        <strain evidence="3 4">KC310</strain>
    </source>
</reference>
<feature type="domain" description="Pyridoxamine 5'-phosphate oxidase N-terminal" evidence="2">
    <location>
        <begin position="20"/>
        <end position="134"/>
    </location>
</feature>
<evidence type="ECO:0000313" key="3">
    <source>
        <dbReference type="EMBL" id="TDD00160.1"/>
    </source>
</evidence>
<dbReference type="AlphaFoldDB" id="A0A4R4VJV9"/>
<dbReference type="InterPro" id="IPR052019">
    <property type="entry name" value="F420H2_bilvrd_red/Heme_oxyg"/>
</dbReference>
<dbReference type="PANTHER" id="PTHR35176:SF4">
    <property type="entry name" value="PYRIDOXAMINE 5'-PHOSPHATE OXIDASE-RELATED FMN-BINDING"/>
    <property type="match status" value="1"/>
</dbReference>
<dbReference type="GO" id="GO:0005829">
    <property type="term" value="C:cytosol"/>
    <property type="evidence" value="ECO:0007669"/>
    <property type="project" value="TreeGrafter"/>
</dbReference>
<organism evidence="3 4">
    <name type="scientific">Nonomuraea deserti</name>
    <dbReference type="NCBI Taxonomy" id="1848322"/>
    <lineage>
        <taxon>Bacteria</taxon>
        <taxon>Bacillati</taxon>
        <taxon>Actinomycetota</taxon>
        <taxon>Actinomycetes</taxon>
        <taxon>Streptosporangiales</taxon>
        <taxon>Streptosporangiaceae</taxon>
        <taxon>Nonomuraea</taxon>
    </lineage>
</organism>
<keyword evidence="4" id="KW-1185">Reference proteome</keyword>
<dbReference type="Pfam" id="PF01243">
    <property type="entry name" value="PNPOx_N"/>
    <property type="match status" value="1"/>
</dbReference>
<dbReference type="InterPro" id="IPR012349">
    <property type="entry name" value="Split_barrel_FMN-bd"/>
</dbReference>
<dbReference type="GO" id="GO:0016627">
    <property type="term" value="F:oxidoreductase activity, acting on the CH-CH group of donors"/>
    <property type="evidence" value="ECO:0007669"/>
    <property type="project" value="TreeGrafter"/>
</dbReference>
<dbReference type="Proteomes" id="UP000295258">
    <property type="component" value="Unassembled WGS sequence"/>
</dbReference>
<dbReference type="InterPro" id="IPR011576">
    <property type="entry name" value="Pyridox_Oxase_N"/>
</dbReference>
<evidence type="ECO:0000259" key="2">
    <source>
        <dbReference type="Pfam" id="PF01243"/>
    </source>
</evidence>
<dbReference type="PANTHER" id="PTHR35176">
    <property type="entry name" value="HEME OXYGENASE HI_0854-RELATED"/>
    <property type="match status" value="1"/>
</dbReference>
<keyword evidence="1" id="KW-0560">Oxidoreductase</keyword>
<accession>A0A4R4VJV9</accession>
<dbReference type="RefSeq" id="WP_132598764.1">
    <property type="nucleotide sequence ID" value="NZ_SMKO01000098.1"/>
</dbReference>
<dbReference type="EMBL" id="SMKO01000098">
    <property type="protein sequence ID" value="TDD00160.1"/>
    <property type="molecule type" value="Genomic_DNA"/>
</dbReference>
<protein>
    <submittedName>
        <fullName evidence="3">Pyridoxamine 5'-phosphate oxidase</fullName>
    </submittedName>
</protein>
<evidence type="ECO:0000256" key="1">
    <source>
        <dbReference type="ARBA" id="ARBA00023002"/>
    </source>
</evidence>
<comment type="caution">
    <text evidence="3">The sequence shown here is derived from an EMBL/GenBank/DDBJ whole genome shotgun (WGS) entry which is preliminary data.</text>
</comment>
<evidence type="ECO:0000313" key="4">
    <source>
        <dbReference type="Proteomes" id="UP000295258"/>
    </source>
</evidence>
<dbReference type="SUPFAM" id="SSF50475">
    <property type="entry name" value="FMN-binding split barrel"/>
    <property type="match status" value="1"/>
</dbReference>
<dbReference type="GO" id="GO:0070967">
    <property type="term" value="F:coenzyme F420 binding"/>
    <property type="evidence" value="ECO:0007669"/>
    <property type="project" value="TreeGrafter"/>
</dbReference>
<dbReference type="Gene3D" id="2.30.110.10">
    <property type="entry name" value="Electron Transport, Fmn-binding Protein, Chain A"/>
    <property type="match status" value="1"/>
</dbReference>
<gene>
    <name evidence="3" type="ORF">E1292_29475</name>
</gene>